<dbReference type="CDD" id="cd21075">
    <property type="entry name" value="DBD_XPA-like"/>
    <property type="match status" value="1"/>
</dbReference>
<protein>
    <recommendedName>
        <fullName evidence="4">F-box domain-containing protein</fullName>
    </recommendedName>
</protein>
<proteinExistence type="predicted"/>
<feature type="compositionally biased region" description="Basic and acidic residues" evidence="1">
    <location>
        <begin position="317"/>
        <end position="329"/>
    </location>
</feature>
<dbReference type="Proteomes" id="UP001358614">
    <property type="component" value="Chromosome 1"/>
</dbReference>
<organism evidence="2 3">
    <name type="scientific">Kwoniella europaea PYCC6329</name>
    <dbReference type="NCBI Taxonomy" id="1423913"/>
    <lineage>
        <taxon>Eukaryota</taxon>
        <taxon>Fungi</taxon>
        <taxon>Dikarya</taxon>
        <taxon>Basidiomycota</taxon>
        <taxon>Agaricomycotina</taxon>
        <taxon>Tremellomycetes</taxon>
        <taxon>Tremellales</taxon>
        <taxon>Cryptococcaceae</taxon>
        <taxon>Kwoniella</taxon>
    </lineage>
</organism>
<evidence type="ECO:0008006" key="4">
    <source>
        <dbReference type="Google" id="ProtNLM"/>
    </source>
</evidence>
<dbReference type="RefSeq" id="XP_066083914.1">
    <property type="nucleotide sequence ID" value="XM_066227817.1"/>
</dbReference>
<feature type="region of interest" description="Disordered" evidence="1">
    <location>
        <begin position="1"/>
        <end position="127"/>
    </location>
</feature>
<keyword evidence="3" id="KW-1185">Reference proteome</keyword>
<name>A0AAX4KJN9_9TREE</name>
<dbReference type="AlphaFoldDB" id="A0AAX4KJN9"/>
<feature type="compositionally biased region" description="Acidic residues" evidence="1">
    <location>
        <begin position="307"/>
        <end position="316"/>
    </location>
</feature>
<dbReference type="KEGG" id="ker:91102834"/>
<dbReference type="EMBL" id="CP144089">
    <property type="protein sequence ID" value="WWD05947.1"/>
    <property type="molecule type" value="Genomic_DNA"/>
</dbReference>
<sequence>MTTELSVTLPIGHSAPAHSHLSESESDLTDLSDIEMDEEDPQSLQGDPSEEDVKPIIDKRQASPTWDNNTDADSDYEAKPNKKKAKKSSSTSNPSASRTKANEKGKGKLKKKRGKKIVDPDEEEDKPKKKVVLAKEVYWKDIPDWGDRTDCPLLRLPEDVLDMCFGLTSGLGIRDYVALAGVSRYFKHHFTPDIFHSICWSREIHHVSAFSSHGSKIVKPETPASPITSSAEKWRTGRWNYPRRSINTVIRPTIYPQVLVKTGPRHNTSFIRRNKPSGGGVSAMLKFNASERKWTNRVKETPNESNTDPDIEDIQEKEDKNKRNEEKSRGKSTRSKRWRVPDTDTEEEYEILPHQYINEDEILIYDHWLNEWRDLAVQWINNRRINKSEAMRIYKVTDSELLCLKHVLVTNPMSTKTPQQALLIRFLEAAVEALAWRSHGACARENDSDYDW</sequence>
<feature type="region of interest" description="Disordered" evidence="1">
    <location>
        <begin position="293"/>
        <end position="342"/>
    </location>
</feature>
<feature type="compositionally biased region" description="Acidic residues" evidence="1">
    <location>
        <begin position="24"/>
        <end position="41"/>
    </location>
</feature>
<evidence type="ECO:0000256" key="1">
    <source>
        <dbReference type="SAM" id="MobiDB-lite"/>
    </source>
</evidence>
<feature type="compositionally biased region" description="Basic and acidic residues" evidence="1">
    <location>
        <begin position="51"/>
        <end position="61"/>
    </location>
</feature>
<evidence type="ECO:0000313" key="3">
    <source>
        <dbReference type="Proteomes" id="UP001358614"/>
    </source>
</evidence>
<evidence type="ECO:0000313" key="2">
    <source>
        <dbReference type="EMBL" id="WWD05947.1"/>
    </source>
</evidence>
<gene>
    <name evidence="2" type="ORF">V865_004032</name>
</gene>
<reference evidence="2 3" key="1">
    <citation type="submission" date="2024-01" db="EMBL/GenBank/DDBJ databases">
        <title>Comparative genomics of Cryptococcus and Kwoniella reveals pathogenesis evolution and contrasting modes of karyotype evolution via chromosome fusion or intercentromeric recombination.</title>
        <authorList>
            <person name="Coelho M.A."/>
            <person name="David-Palma M."/>
            <person name="Shea T."/>
            <person name="Bowers K."/>
            <person name="McGinley-Smith S."/>
            <person name="Mohammad A.W."/>
            <person name="Gnirke A."/>
            <person name="Yurkov A.M."/>
            <person name="Nowrousian M."/>
            <person name="Sun S."/>
            <person name="Cuomo C.A."/>
            <person name="Heitman J."/>
        </authorList>
    </citation>
    <scope>NUCLEOTIDE SEQUENCE [LARGE SCALE GENOMIC DNA]</scope>
    <source>
        <strain evidence="2 3">PYCC6329</strain>
    </source>
</reference>
<feature type="compositionally biased region" description="Basic and acidic residues" evidence="1">
    <location>
        <begin position="293"/>
        <end position="302"/>
    </location>
</feature>
<accession>A0AAX4KJN9</accession>
<dbReference type="GeneID" id="91102834"/>
<feature type="compositionally biased region" description="Low complexity" evidence="1">
    <location>
        <begin position="88"/>
        <end position="99"/>
    </location>
</feature>